<dbReference type="Proteomes" id="UP000324222">
    <property type="component" value="Unassembled WGS sequence"/>
</dbReference>
<evidence type="ECO:0000313" key="2">
    <source>
        <dbReference type="EMBL" id="MPC35681.1"/>
    </source>
</evidence>
<sequence length="186" mass="20554">MRVREAECWRGVGQGMAGRVGADACFSAEVHSGTMDVKENSLSKGQICHSREKIFKELLEISRQIFNGVLVFCVVKEFYASRRGKIKEEDIFRGIFYHLHGSTCQLSPLPSPPAPHYLPPLHHCFLRPSVTSAFHHQLPLTTPSCRHHHHAHLSSSPDVAVTPSLRTSAPPPSGVAKKRGEQDSGT</sequence>
<name>A0A5B7EMI0_PORTR</name>
<evidence type="ECO:0000256" key="1">
    <source>
        <dbReference type="SAM" id="MobiDB-lite"/>
    </source>
</evidence>
<dbReference type="AlphaFoldDB" id="A0A5B7EMI0"/>
<evidence type="ECO:0000313" key="3">
    <source>
        <dbReference type="Proteomes" id="UP000324222"/>
    </source>
</evidence>
<organism evidence="2 3">
    <name type="scientific">Portunus trituberculatus</name>
    <name type="common">Swimming crab</name>
    <name type="synonym">Neptunus trituberculatus</name>
    <dbReference type="NCBI Taxonomy" id="210409"/>
    <lineage>
        <taxon>Eukaryota</taxon>
        <taxon>Metazoa</taxon>
        <taxon>Ecdysozoa</taxon>
        <taxon>Arthropoda</taxon>
        <taxon>Crustacea</taxon>
        <taxon>Multicrustacea</taxon>
        <taxon>Malacostraca</taxon>
        <taxon>Eumalacostraca</taxon>
        <taxon>Eucarida</taxon>
        <taxon>Decapoda</taxon>
        <taxon>Pleocyemata</taxon>
        <taxon>Brachyura</taxon>
        <taxon>Eubrachyura</taxon>
        <taxon>Portunoidea</taxon>
        <taxon>Portunidae</taxon>
        <taxon>Portuninae</taxon>
        <taxon>Portunus</taxon>
    </lineage>
</organism>
<gene>
    <name evidence="2" type="ORF">E2C01_029110</name>
</gene>
<keyword evidence="3" id="KW-1185">Reference proteome</keyword>
<protein>
    <submittedName>
        <fullName evidence="2">Uncharacterized protein</fullName>
    </submittedName>
</protein>
<proteinExistence type="predicted"/>
<accession>A0A5B7EMI0</accession>
<feature type="region of interest" description="Disordered" evidence="1">
    <location>
        <begin position="147"/>
        <end position="186"/>
    </location>
</feature>
<dbReference type="EMBL" id="VSRR010003323">
    <property type="protein sequence ID" value="MPC35681.1"/>
    <property type="molecule type" value="Genomic_DNA"/>
</dbReference>
<comment type="caution">
    <text evidence="2">The sequence shown here is derived from an EMBL/GenBank/DDBJ whole genome shotgun (WGS) entry which is preliminary data.</text>
</comment>
<reference evidence="2 3" key="1">
    <citation type="submission" date="2019-05" db="EMBL/GenBank/DDBJ databases">
        <title>Another draft genome of Portunus trituberculatus and its Hox gene families provides insights of decapod evolution.</title>
        <authorList>
            <person name="Jeong J.-H."/>
            <person name="Song I."/>
            <person name="Kim S."/>
            <person name="Choi T."/>
            <person name="Kim D."/>
            <person name="Ryu S."/>
            <person name="Kim W."/>
        </authorList>
    </citation>
    <scope>NUCLEOTIDE SEQUENCE [LARGE SCALE GENOMIC DNA]</scope>
    <source>
        <tissue evidence="2">Muscle</tissue>
    </source>
</reference>